<dbReference type="GO" id="GO:0008483">
    <property type="term" value="F:transaminase activity"/>
    <property type="evidence" value="ECO:0007669"/>
    <property type="project" value="InterPro"/>
</dbReference>
<dbReference type="PANTHER" id="PTHR43713:SF3">
    <property type="entry name" value="GLUTAMATE-1-SEMIALDEHYDE 2,1-AMINOMUTASE 1, CHLOROPLASTIC-RELATED"/>
    <property type="match status" value="1"/>
</dbReference>
<protein>
    <submittedName>
        <fullName evidence="6">Aminotransferase class III-fold pyridoxal phosphate-dependent enzyme</fullName>
    </submittedName>
</protein>
<sequence>MKTISQELYKKAKKIIPGGTQLLSKRPEIYLPELWPAYFEKAKGVEIWDLDGNKYVDMTNMSVGACTLGYSDEDVDNAVINSIKKGTMSTLNCPEEVELAELLLKIHPWAESVRFARTGGEIAAIAIRIARAYSKKDKIAFCGYHGWHDWYLASNLSKDSNLDGHLLPGLKPTGVPRSLIESAIPFEFNKIEQLEKIVEKNDDIGVIILEPMRHDKPENGFLEKIRDISTKINAVLIFDEISIGWRINVGGVHSKFGVNPDIAIFAKAMGNGYPIAAVIGNRKVMNATQDTFISSTYWTGRVGPTAAIATIKKMQNLNVPAHLDKIGKLIGEGWQKIARKNEIDITIHKPNCLISFTFEYPNTKELMTLFIQEMLKRNYLAGTCVYVSYAHTEQVVSAYLKVIDEVFGILSTAIKNGNILKLIEGPLKHDGFQRLVS</sequence>
<evidence type="ECO:0000256" key="5">
    <source>
        <dbReference type="RuleBase" id="RU003560"/>
    </source>
</evidence>
<gene>
    <name evidence="6" type="ORF">DSAG12_01858</name>
</gene>
<reference evidence="6 7" key="2">
    <citation type="journal article" date="2024" name="Int. J. Syst. Evol. Microbiol.">
        <title>Promethearchaeum syntrophicum gen. nov., sp. nov., an anaerobic, obligately syntrophic archaeon, the first isolate of the lineage 'Asgard' archaea, and proposal of the new archaeal phylum Promethearchaeota phyl. nov. and kingdom Promethearchaeati regn. nov.</title>
        <authorList>
            <person name="Imachi H."/>
            <person name="Nobu M.K."/>
            <person name="Kato S."/>
            <person name="Takaki Y."/>
            <person name="Miyazaki M."/>
            <person name="Miyata M."/>
            <person name="Ogawara M."/>
            <person name="Saito Y."/>
            <person name="Sakai S."/>
            <person name="Tahara Y.O."/>
            <person name="Takano Y."/>
            <person name="Tasumi E."/>
            <person name="Uematsu K."/>
            <person name="Yoshimura T."/>
            <person name="Itoh T."/>
            <person name="Ohkuma M."/>
            <person name="Takai K."/>
        </authorList>
    </citation>
    <scope>NUCLEOTIDE SEQUENCE [LARGE SCALE GENOMIC DNA]</scope>
    <source>
        <strain evidence="6 7">MK-D1</strain>
    </source>
</reference>
<dbReference type="Pfam" id="PF00202">
    <property type="entry name" value="Aminotran_3"/>
    <property type="match status" value="1"/>
</dbReference>
<dbReference type="InterPro" id="IPR015422">
    <property type="entry name" value="PyrdxlP-dep_Trfase_small"/>
</dbReference>
<comment type="catalytic activity">
    <reaction evidence="1">
        <text>(S)-4-amino-5-oxopentanoate = 5-aminolevulinate</text>
        <dbReference type="Rhea" id="RHEA:14265"/>
        <dbReference type="ChEBI" id="CHEBI:57501"/>
        <dbReference type="ChEBI" id="CHEBI:356416"/>
        <dbReference type="EC" id="5.4.3.8"/>
    </reaction>
</comment>
<evidence type="ECO:0000256" key="4">
    <source>
        <dbReference type="ARBA" id="ARBA00023235"/>
    </source>
</evidence>
<dbReference type="GO" id="GO:0030170">
    <property type="term" value="F:pyridoxal phosphate binding"/>
    <property type="evidence" value="ECO:0007669"/>
    <property type="project" value="InterPro"/>
</dbReference>
<reference evidence="6 7" key="1">
    <citation type="journal article" date="2020" name="Nature">
        <title>Isolation of an archaeon at the prokaryote-eukaryote interface.</title>
        <authorList>
            <person name="Imachi H."/>
            <person name="Nobu M.K."/>
            <person name="Nakahara N."/>
            <person name="Morono Y."/>
            <person name="Ogawara M."/>
            <person name="Takaki Y."/>
            <person name="Takano Y."/>
            <person name="Uematsu K."/>
            <person name="Ikuta T."/>
            <person name="Ito M."/>
            <person name="Matsui Y."/>
            <person name="Miyazaki M."/>
            <person name="Murata K."/>
            <person name="Saito Y."/>
            <person name="Sakai S."/>
            <person name="Song C."/>
            <person name="Tasumi E."/>
            <person name="Yamanaka Y."/>
            <person name="Yamaguchi T."/>
            <person name="Kamagata Y."/>
            <person name="Tamaki H."/>
            <person name="Takai K."/>
        </authorList>
    </citation>
    <scope>NUCLEOTIDE SEQUENCE [LARGE SCALE GENOMIC DNA]</scope>
    <source>
        <strain evidence="6 7">MK-D1</strain>
    </source>
</reference>
<keyword evidence="6" id="KW-0032">Aminotransferase</keyword>
<evidence type="ECO:0000256" key="3">
    <source>
        <dbReference type="ARBA" id="ARBA00022898"/>
    </source>
</evidence>
<proteinExistence type="inferred from homology"/>
<evidence type="ECO:0000256" key="1">
    <source>
        <dbReference type="ARBA" id="ARBA00001579"/>
    </source>
</evidence>
<organism evidence="6 7">
    <name type="scientific">Promethearchaeum syntrophicum</name>
    <dbReference type="NCBI Taxonomy" id="2594042"/>
    <lineage>
        <taxon>Archaea</taxon>
        <taxon>Promethearchaeati</taxon>
        <taxon>Promethearchaeota</taxon>
        <taxon>Promethearchaeia</taxon>
        <taxon>Promethearchaeales</taxon>
        <taxon>Promethearchaeaceae</taxon>
        <taxon>Promethearchaeum</taxon>
    </lineage>
</organism>
<dbReference type="AlphaFoldDB" id="A0A5B9DBA1"/>
<dbReference type="Gene3D" id="3.40.640.10">
    <property type="entry name" value="Type I PLP-dependent aspartate aminotransferase-like (Major domain)"/>
    <property type="match status" value="1"/>
</dbReference>
<comment type="similarity">
    <text evidence="5">Belongs to the class-III pyridoxal-phosphate-dependent aminotransferase family.</text>
</comment>
<keyword evidence="4" id="KW-0413">Isomerase</keyword>
<dbReference type="InterPro" id="IPR015424">
    <property type="entry name" value="PyrdxlP-dep_Trfase"/>
</dbReference>
<accession>A0A5B9DBA1</accession>
<dbReference type="KEGG" id="psyt:DSAG12_01858"/>
<dbReference type="GeneID" id="41329851"/>
<keyword evidence="7" id="KW-1185">Reference proteome</keyword>
<comment type="cofactor">
    <cofactor evidence="2">
        <name>pyridoxal 5'-phosphate</name>
        <dbReference type="ChEBI" id="CHEBI:597326"/>
    </cofactor>
</comment>
<dbReference type="GO" id="GO:0042286">
    <property type="term" value="F:glutamate-1-semialdehyde 2,1-aminomutase activity"/>
    <property type="evidence" value="ECO:0007669"/>
    <property type="project" value="UniProtKB-EC"/>
</dbReference>
<evidence type="ECO:0000313" key="6">
    <source>
        <dbReference type="EMBL" id="QEE16030.1"/>
    </source>
</evidence>
<dbReference type="RefSeq" id="WP_147662920.1">
    <property type="nucleotide sequence ID" value="NZ_CP042905.2"/>
</dbReference>
<dbReference type="EMBL" id="CP042905">
    <property type="protein sequence ID" value="QEE16030.1"/>
    <property type="molecule type" value="Genomic_DNA"/>
</dbReference>
<keyword evidence="6" id="KW-0808">Transferase</keyword>
<keyword evidence="3 5" id="KW-0663">Pyridoxal phosphate</keyword>
<dbReference type="PANTHER" id="PTHR43713">
    <property type="entry name" value="GLUTAMATE-1-SEMIALDEHYDE 2,1-AMINOMUTASE"/>
    <property type="match status" value="1"/>
</dbReference>
<dbReference type="SUPFAM" id="SSF53383">
    <property type="entry name" value="PLP-dependent transferases"/>
    <property type="match status" value="1"/>
</dbReference>
<dbReference type="InterPro" id="IPR015421">
    <property type="entry name" value="PyrdxlP-dep_Trfase_major"/>
</dbReference>
<evidence type="ECO:0000256" key="2">
    <source>
        <dbReference type="ARBA" id="ARBA00001933"/>
    </source>
</evidence>
<dbReference type="Proteomes" id="UP000321408">
    <property type="component" value="Chromosome"/>
</dbReference>
<dbReference type="Gene3D" id="3.90.1150.10">
    <property type="entry name" value="Aspartate Aminotransferase, domain 1"/>
    <property type="match status" value="1"/>
</dbReference>
<evidence type="ECO:0000313" key="7">
    <source>
        <dbReference type="Proteomes" id="UP000321408"/>
    </source>
</evidence>
<dbReference type="OrthoDB" id="6524at2157"/>
<name>A0A5B9DBA1_9ARCH</name>
<dbReference type="InterPro" id="IPR005814">
    <property type="entry name" value="Aminotrans_3"/>
</dbReference>